<evidence type="ECO:0000313" key="3">
    <source>
        <dbReference type="Proteomes" id="UP000646776"/>
    </source>
</evidence>
<dbReference type="Proteomes" id="UP000646776">
    <property type="component" value="Unassembled WGS sequence"/>
</dbReference>
<feature type="coiled-coil region" evidence="1">
    <location>
        <begin position="141"/>
        <end position="168"/>
    </location>
</feature>
<protein>
    <submittedName>
        <fullName evidence="2">Uncharacterized protein</fullName>
    </submittedName>
</protein>
<dbReference type="AlphaFoldDB" id="A0A918HJR8"/>
<evidence type="ECO:0000313" key="2">
    <source>
        <dbReference type="EMBL" id="GGT68310.1"/>
    </source>
</evidence>
<accession>A0A918HJR8</accession>
<dbReference type="RefSeq" id="WP_189713857.1">
    <property type="nucleotide sequence ID" value="NZ_BMSA01000017.1"/>
</dbReference>
<reference evidence="2" key="1">
    <citation type="journal article" date="2014" name="Int. J. Syst. Evol. Microbiol.">
        <title>Complete genome sequence of Corynebacterium casei LMG S-19264T (=DSM 44701T), isolated from a smear-ripened cheese.</title>
        <authorList>
            <consortium name="US DOE Joint Genome Institute (JGI-PGF)"/>
            <person name="Walter F."/>
            <person name="Albersmeier A."/>
            <person name="Kalinowski J."/>
            <person name="Ruckert C."/>
        </authorList>
    </citation>
    <scope>NUCLEOTIDE SEQUENCE</scope>
    <source>
        <strain evidence="2">JCM 4125</strain>
    </source>
</reference>
<organism evidence="2 3">
    <name type="scientific">Streptomyces phaeofaciens</name>
    <dbReference type="NCBI Taxonomy" id="68254"/>
    <lineage>
        <taxon>Bacteria</taxon>
        <taxon>Bacillati</taxon>
        <taxon>Actinomycetota</taxon>
        <taxon>Actinomycetes</taxon>
        <taxon>Kitasatosporales</taxon>
        <taxon>Streptomycetaceae</taxon>
        <taxon>Streptomyces</taxon>
    </lineage>
</organism>
<evidence type="ECO:0000256" key="1">
    <source>
        <dbReference type="SAM" id="Coils"/>
    </source>
</evidence>
<proteinExistence type="predicted"/>
<name>A0A918HJR8_9ACTN</name>
<dbReference type="EMBL" id="BMSA01000017">
    <property type="protein sequence ID" value="GGT68310.1"/>
    <property type="molecule type" value="Genomic_DNA"/>
</dbReference>
<reference evidence="2" key="2">
    <citation type="submission" date="2020-09" db="EMBL/GenBank/DDBJ databases">
        <authorList>
            <person name="Sun Q."/>
            <person name="Ohkuma M."/>
        </authorList>
    </citation>
    <scope>NUCLEOTIDE SEQUENCE</scope>
    <source>
        <strain evidence="2">JCM 4125</strain>
    </source>
</reference>
<keyword evidence="3" id="KW-1185">Reference proteome</keyword>
<comment type="caution">
    <text evidence="2">The sequence shown here is derived from an EMBL/GenBank/DDBJ whole genome shotgun (WGS) entry which is preliminary data.</text>
</comment>
<gene>
    <name evidence="2" type="ORF">GCM10010226_52610</name>
</gene>
<keyword evidence="1" id="KW-0175">Coiled coil</keyword>
<sequence length="183" mass="20262">MKPTGHGSGDGPGRQKILDIYLNDHLAGATAGTALARRMVDEHRDSAYGSELKTLAAEISHDRHYLLRLLDDLDVAVSHYKVYGAWLGEKASRAKPNGRLLRRSGLTLLVELETMRVGVQGKVLLWRALLSASEDEPRLEHDWLEQLLERAEQQLRMLDSLHARATTALLSAAPPQQTADAAR</sequence>